<feature type="compositionally biased region" description="Polar residues" evidence="1">
    <location>
        <begin position="667"/>
        <end position="696"/>
    </location>
</feature>
<feature type="region of interest" description="Disordered" evidence="1">
    <location>
        <begin position="636"/>
        <end position="696"/>
    </location>
</feature>
<keyword evidence="3" id="KW-1185">Reference proteome</keyword>
<feature type="region of interest" description="Disordered" evidence="1">
    <location>
        <begin position="548"/>
        <end position="590"/>
    </location>
</feature>
<evidence type="ECO:0000256" key="1">
    <source>
        <dbReference type="SAM" id="MobiDB-lite"/>
    </source>
</evidence>
<evidence type="ECO:0000313" key="3">
    <source>
        <dbReference type="Proteomes" id="UP000271974"/>
    </source>
</evidence>
<feature type="compositionally biased region" description="Polar residues" evidence="1">
    <location>
        <begin position="636"/>
        <end position="649"/>
    </location>
</feature>
<comment type="caution">
    <text evidence="2">The sequence shown here is derived from an EMBL/GenBank/DDBJ whole genome shotgun (WGS) entry which is preliminary data.</text>
</comment>
<dbReference type="Proteomes" id="UP000271974">
    <property type="component" value="Unassembled WGS sequence"/>
</dbReference>
<feature type="compositionally biased region" description="Polar residues" evidence="1">
    <location>
        <begin position="818"/>
        <end position="830"/>
    </location>
</feature>
<accession>A0A433SJR8</accession>
<feature type="region of interest" description="Disordered" evidence="1">
    <location>
        <begin position="1"/>
        <end position="60"/>
    </location>
</feature>
<gene>
    <name evidence="2" type="ORF">EGW08_022915</name>
</gene>
<protein>
    <submittedName>
        <fullName evidence="2">Uncharacterized protein</fullName>
    </submittedName>
</protein>
<evidence type="ECO:0000313" key="2">
    <source>
        <dbReference type="EMBL" id="RUS69323.1"/>
    </source>
</evidence>
<reference evidence="2 3" key="1">
    <citation type="submission" date="2019-01" db="EMBL/GenBank/DDBJ databases">
        <title>A draft genome assembly of the solar-powered sea slug Elysia chlorotica.</title>
        <authorList>
            <person name="Cai H."/>
            <person name="Li Q."/>
            <person name="Fang X."/>
            <person name="Li J."/>
            <person name="Curtis N.E."/>
            <person name="Altenburger A."/>
            <person name="Shibata T."/>
            <person name="Feng M."/>
            <person name="Maeda T."/>
            <person name="Schwartz J.A."/>
            <person name="Shigenobu S."/>
            <person name="Lundholm N."/>
            <person name="Nishiyama T."/>
            <person name="Yang H."/>
            <person name="Hasebe M."/>
            <person name="Li S."/>
            <person name="Pierce S.K."/>
            <person name="Wang J."/>
        </authorList>
    </citation>
    <scope>NUCLEOTIDE SEQUENCE [LARGE SCALE GENOMIC DNA]</scope>
    <source>
        <strain evidence="2">EC2010</strain>
        <tissue evidence="2">Whole organism of an adult</tissue>
    </source>
</reference>
<proteinExistence type="predicted"/>
<feature type="region of interest" description="Disordered" evidence="1">
    <location>
        <begin position="868"/>
        <end position="959"/>
    </location>
</feature>
<feature type="region of interest" description="Disordered" evidence="1">
    <location>
        <begin position="806"/>
        <end position="830"/>
    </location>
</feature>
<feature type="region of interest" description="Disordered" evidence="1">
    <location>
        <begin position="712"/>
        <end position="760"/>
    </location>
</feature>
<sequence length="982" mass="111404">MAQLAPGDTVPATPSESKKPYVQKYVDELRNVPMAGKVDQATNTDHEDEDETSKSSRLTGDIVTGPGARCPCEDKKPAKTLVNKCNQIPSTIRVNAQQTQQPALRKDCSVRSGRNPGRLLCGCVYLQGNGVRHKRTYARRAKCDGFTQTRANSMQNVPGVEITRCPCERRFSKVQIKPSQTFNKDFDDIPYSNPYSRPSHIILSDDYGKFPEVPLAPGNDVQYIDKRELDEVSTTPVVGDRDCDCAKRQAARKNVQYVDERELDAVSTTPVVGDRDCDCAKRYADNSDMSRSVKVPQAFKKNVQYIDERELDEVSTTPVVGERECDCVKRQADNFGMGSTKVQQNAKVNTYQIRNRMLVTDSGQDIRQTDKKTNTKESNLQTDDVFPWVYQSKSDVDMNKHLQSNSQTKNVCPCVYQKKSDVDRNKHLQSNSQTKNVCPCVYQKKSDVDRNKHLQSNSQTKNVCPCLYERKGHVDRNKQLEPNLQTKNVCPCTYTKRGHVSAYKFVGEGNNPHTIFSFNKENKPRLVPKDAACALEGCVCASDPASRGISRNASRDRQDVTTNKSQGEGASHDTPLECSDGRSDDSQGEMKVQQLQKMLHENSSDYHTPLYEESQQNRDELPDYWEIINSRRKTYHPTNALKTVPTNTERSSFRKSRSRPASKRPSVQSNAANSELRQNETSFQASPHKTEAHQSSLDNDFKEWCFTNYLNSRDQNAPISPKKLSRQSEAVSPSKKQMERPIQSRSQRQIEHQQQSRQQRHIENQALSLSQRQSENQRHIENQALSLSQRQSENQRHIENQALSLSQRQSENQRHGDNQVQSHGTNSRNKSAIELSVKGSRDFDHKSPHGDQKYRLNRLDSEHSLEGLRTFTPSSNSDVGADVRSVKNTASSTHQENRIEGYAARSRSKQSVVKPSESRGQSFSTILANSDMDTRPSDSYTDLSKPTDPPDHQWDPSWCDLEKEKKPRSYFYRKYLLGMPPN</sequence>
<name>A0A433SJR8_ELYCH</name>
<feature type="compositionally biased region" description="Basic residues" evidence="1">
    <location>
        <begin position="653"/>
        <end position="662"/>
    </location>
</feature>
<feature type="compositionally biased region" description="Low complexity" evidence="1">
    <location>
        <begin position="743"/>
        <end position="757"/>
    </location>
</feature>
<feature type="compositionally biased region" description="Basic and acidic residues" evidence="1">
    <location>
        <begin position="948"/>
        <end position="959"/>
    </location>
</feature>
<dbReference type="EMBL" id="RQTK01001728">
    <property type="protein sequence ID" value="RUS69323.1"/>
    <property type="molecule type" value="Genomic_DNA"/>
</dbReference>
<feature type="non-terminal residue" evidence="2">
    <location>
        <position position="982"/>
    </location>
</feature>
<feature type="compositionally biased region" description="Basic and acidic residues" evidence="1">
    <location>
        <begin position="570"/>
        <end position="585"/>
    </location>
</feature>
<dbReference type="AlphaFoldDB" id="A0A433SJR8"/>
<organism evidence="2 3">
    <name type="scientific">Elysia chlorotica</name>
    <name type="common">Eastern emerald elysia</name>
    <name type="synonym">Sea slug</name>
    <dbReference type="NCBI Taxonomy" id="188477"/>
    <lineage>
        <taxon>Eukaryota</taxon>
        <taxon>Metazoa</taxon>
        <taxon>Spiralia</taxon>
        <taxon>Lophotrochozoa</taxon>
        <taxon>Mollusca</taxon>
        <taxon>Gastropoda</taxon>
        <taxon>Heterobranchia</taxon>
        <taxon>Euthyneura</taxon>
        <taxon>Panpulmonata</taxon>
        <taxon>Sacoglossa</taxon>
        <taxon>Placobranchoidea</taxon>
        <taxon>Plakobranchidae</taxon>
        <taxon>Elysia</taxon>
    </lineage>
</organism>
<feature type="compositionally biased region" description="Polar residues" evidence="1">
    <location>
        <begin position="909"/>
        <end position="928"/>
    </location>
</feature>